<evidence type="ECO:0000256" key="1">
    <source>
        <dbReference type="ARBA" id="ARBA00004236"/>
    </source>
</evidence>
<dbReference type="PANTHER" id="PTHR43646">
    <property type="entry name" value="GLYCOSYLTRANSFERASE"/>
    <property type="match status" value="1"/>
</dbReference>
<dbReference type="PANTHER" id="PTHR43646:SF2">
    <property type="entry name" value="GLYCOSYLTRANSFERASE 2-LIKE DOMAIN-CONTAINING PROTEIN"/>
    <property type="match status" value="1"/>
</dbReference>
<keyword evidence="5" id="KW-0472">Membrane</keyword>
<dbReference type="GO" id="GO:0016757">
    <property type="term" value="F:glycosyltransferase activity"/>
    <property type="evidence" value="ECO:0007669"/>
    <property type="project" value="UniProtKB-KW"/>
</dbReference>
<protein>
    <recommendedName>
        <fullName evidence="9">4,4'-diaponeurosporenoate glycosyltransferase</fullName>
    </recommendedName>
</protein>
<evidence type="ECO:0000313" key="11">
    <source>
        <dbReference type="EMBL" id="MBD8870496.1"/>
    </source>
</evidence>
<feature type="domain" description="Glycosyltransferase 2-like" evidence="10">
    <location>
        <begin position="6"/>
        <end position="117"/>
    </location>
</feature>
<reference evidence="11" key="1">
    <citation type="submission" date="2020-09" db="EMBL/GenBank/DDBJ databases">
        <title>Nocardioides sp. strain MJB4 16S ribosomal RNA gene Genome sequencing and assembly.</title>
        <authorList>
            <person name="Kim I."/>
        </authorList>
    </citation>
    <scope>NUCLEOTIDE SEQUENCE</scope>
    <source>
        <strain evidence="11">MJB4</strain>
    </source>
</reference>
<dbReference type="EMBL" id="JACYXZ010000003">
    <property type="protein sequence ID" value="MBD8870496.1"/>
    <property type="molecule type" value="Genomic_DNA"/>
</dbReference>
<dbReference type="GO" id="GO:0005886">
    <property type="term" value="C:plasma membrane"/>
    <property type="evidence" value="ECO:0007669"/>
    <property type="project" value="UniProtKB-SubCell"/>
</dbReference>
<evidence type="ECO:0000256" key="8">
    <source>
        <dbReference type="ARBA" id="ARBA00038120"/>
    </source>
</evidence>
<gene>
    <name evidence="11" type="ORF">IE331_12745</name>
</gene>
<evidence type="ECO:0000256" key="4">
    <source>
        <dbReference type="ARBA" id="ARBA00022679"/>
    </source>
</evidence>
<organism evidence="11 12">
    <name type="scientific">Nocardioides donggukensis</name>
    <dbReference type="NCBI Taxonomy" id="2774019"/>
    <lineage>
        <taxon>Bacteria</taxon>
        <taxon>Bacillati</taxon>
        <taxon>Actinomycetota</taxon>
        <taxon>Actinomycetes</taxon>
        <taxon>Propionibacteriales</taxon>
        <taxon>Nocardioidaceae</taxon>
        <taxon>Nocardioides</taxon>
    </lineage>
</organism>
<evidence type="ECO:0000256" key="2">
    <source>
        <dbReference type="ARBA" id="ARBA00022475"/>
    </source>
</evidence>
<evidence type="ECO:0000256" key="6">
    <source>
        <dbReference type="ARBA" id="ARBA00037281"/>
    </source>
</evidence>
<proteinExistence type="inferred from homology"/>
<evidence type="ECO:0000256" key="3">
    <source>
        <dbReference type="ARBA" id="ARBA00022676"/>
    </source>
</evidence>
<keyword evidence="2" id="KW-1003">Cell membrane</keyword>
<dbReference type="SUPFAM" id="SSF53448">
    <property type="entry name" value="Nucleotide-diphospho-sugar transferases"/>
    <property type="match status" value="1"/>
</dbReference>
<keyword evidence="3" id="KW-0328">Glycosyltransferase</keyword>
<comment type="caution">
    <text evidence="11">The sequence shown here is derived from an EMBL/GenBank/DDBJ whole genome shotgun (WGS) entry which is preliminary data.</text>
</comment>
<dbReference type="Pfam" id="PF00535">
    <property type="entry name" value="Glycos_transf_2"/>
    <property type="match status" value="1"/>
</dbReference>
<keyword evidence="12" id="KW-1185">Reference proteome</keyword>
<accession>A0A927Q3D6</accession>
<keyword evidence="4" id="KW-0808">Transferase</keyword>
<name>A0A927Q3D6_9ACTN</name>
<evidence type="ECO:0000313" key="12">
    <source>
        <dbReference type="Proteomes" id="UP000616839"/>
    </source>
</evidence>
<comment type="pathway">
    <text evidence="7">Carotenoid biosynthesis; staphyloxanthin biosynthesis; staphyloxanthin from farnesyl diphosphate: step 4/5.</text>
</comment>
<evidence type="ECO:0000256" key="7">
    <source>
        <dbReference type="ARBA" id="ARBA00037904"/>
    </source>
</evidence>
<dbReference type="RefSeq" id="WP_192143785.1">
    <property type="nucleotide sequence ID" value="NZ_JACYXZ010000003.1"/>
</dbReference>
<dbReference type="InterPro" id="IPR029044">
    <property type="entry name" value="Nucleotide-diphossugar_trans"/>
</dbReference>
<comment type="similarity">
    <text evidence="8">Belongs to the glycosyltransferase 2 family. CrtQ subfamily.</text>
</comment>
<comment type="function">
    <text evidence="6">Catalyzes the glycosylation of 4,4'-diaponeurosporenoate, i.e. the esterification of glucose at the C1'' position with the carboxyl group of 4,4'-diaponeurosporenic acid, to form glycosyl-4,4'-diaponeurosporenoate. This is a step in the biosynthesis of staphyloxanthin, an orange pigment present in most staphylococci strains.</text>
</comment>
<sequence>MDFLASVVIPAHNEEAGILATLDALHTGLGTDELEVVVVCNGCTDRTAAVVREAYTAVRVLEIPEPSKAQAVAVGNAAATRFPRLHLDADVVVSASSLRMLRAALGAKGVLAVGPGRSIDRTGSSRAVAWYYDVWERLPQVRQGLFGRGAYLLSEEGQARVEALPALMSDDLGISEVFAPSERWVVEAAEVVIRPPRTLADLLRRRIRVATGNAQASALGVRTAASRTSLTTLRHLAHAEPRLALRMPLFLSVATVARLRSARAVRAGDFTTWLRDESSRA</sequence>
<dbReference type="Proteomes" id="UP000616839">
    <property type="component" value="Unassembled WGS sequence"/>
</dbReference>
<dbReference type="InterPro" id="IPR001173">
    <property type="entry name" value="Glyco_trans_2-like"/>
</dbReference>
<comment type="subcellular location">
    <subcellularLocation>
        <location evidence="1">Cell membrane</location>
    </subcellularLocation>
</comment>
<dbReference type="AlphaFoldDB" id="A0A927Q3D6"/>
<evidence type="ECO:0000259" key="10">
    <source>
        <dbReference type="Pfam" id="PF00535"/>
    </source>
</evidence>
<evidence type="ECO:0000256" key="5">
    <source>
        <dbReference type="ARBA" id="ARBA00023136"/>
    </source>
</evidence>
<evidence type="ECO:0000256" key="9">
    <source>
        <dbReference type="ARBA" id="ARBA00040345"/>
    </source>
</evidence>
<dbReference type="Gene3D" id="3.90.550.10">
    <property type="entry name" value="Spore Coat Polysaccharide Biosynthesis Protein SpsA, Chain A"/>
    <property type="match status" value="1"/>
</dbReference>